<dbReference type="AlphaFoldDB" id="A0A0P6SK21"/>
<keyword evidence="2" id="KW-1185">Reference proteome</keyword>
<reference evidence="1 2" key="1">
    <citation type="submission" date="2015-08" db="EMBL/GenBank/DDBJ databases">
        <title>Genome sequence of Streptococcus phocae subsp. phocae ATCC 51973T isolated from liver specimen obtained from seal.</title>
        <authorList>
            <person name="Avendano-Herrera R."/>
        </authorList>
    </citation>
    <scope>NUCLEOTIDE SEQUENCE [LARGE SCALE GENOMIC DNA]</scope>
    <source>
        <strain evidence="1 2">ATCC 51973</strain>
    </source>
</reference>
<proteinExistence type="predicted"/>
<evidence type="ECO:0000313" key="1">
    <source>
        <dbReference type="EMBL" id="KPJ21801.1"/>
    </source>
</evidence>
<organism evidence="1 2">
    <name type="scientific">Streptococcus phocae</name>
    <dbReference type="NCBI Taxonomy" id="119224"/>
    <lineage>
        <taxon>Bacteria</taxon>
        <taxon>Bacillati</taxon>
        <taxon>Bacillota</taxon>
        <taxon>Bacilli</taxon>
        <taxon>Lactobacillales</taxon>
        <taxon>Streptococcaceae</taxon>
        <taxon>Streptococcus</taxon>
    </lineage>
</organism>
<evidence type="ECO:0000313" key="2">
    <source>
        <dbReference type="Proteomes" id="UP000049578"/>
    </source>
</evidence>
<dbReference type="PATRIC" id="fig|119224.3.peg.1350"/>
<dbReference type="RefSeq" id="WP_054279246.1">
    <property type="nucleotide sequence ID" value="NZ_LHQM01000046.1"/>
</dbReference>
<dbReference type="STRING" id="119224.AKK44_07975"/>
<accession>A0A0P6SK21</accession>
<dbReference type="Proteomes" id="UP000049578">
    <property type="component" value="Unassembled WGS sequence"/>
</dbReference>
<sequence length="61" mass="7325">MTTAKKHVIRIYDKGVRATYSITDKKLFEEYEFDNKRKMLTFISELANDTRKKEIYVKECS</sequence>
<comment type="caution">
    <text evidence="1">The sequence shown here is derived from an EMBL/GenBank/DDBJ whole genome shotgun (WGS) entry which is preliminary data.</text>
</comment>
<name>A0A0P6SK21_9STRE</name>
<gene>
    <name evidence="1" type="ORF">AKK44_07975</name>
</gene>
<dbReference type="EMBL" id="LHQM01000046">
    <property type="protein sequence ID" value="KPJ21801.1"/>
    <property type="molecule type" value="Genomic_DNA"/>
</dbReference>
<protein>
    <submittedName>
        <fullName evidence="1">Uncharacterized protein</fullName>
    </submittedName>
</protein>